<keyword evidence="2 4" id="KW-0689">Ribosomal protein</keyword>
<evidence type="ECO:0000256" key="1">
    <source>
        <dbReference type="ARBA" id="ARBA00006227"/>
    </source>
</evidence>
<dbReference type="STRING" id="1801766.A2997_00385"/>
<dbReference type="GO" id="GO:0003735">
    <property type="term" value="F:structural constituent of ribosome"/>
    <property type="evidence" value="ECO:0007669"/>
    <property type="project" value="InterPro"/>
</dbReference>
<comment type="function">
    <text evidence="4">This protein is one of the early assembly proteins of the 50S ribosomal subunit, although it is not seen to bind rRNA by itself. It is important during the early stages of 50S assembly.</text>
</comment>
<dbReference type="GO" id="GO:1990904">
    <property type="term" value="C:ribonucleoprotein complex"/>
    <property type="evidence" value="ECO:0007669"/>
    <property type="project" value="UniProtKB-KW"/>
</dbReference>
<dbReference type="InterPro" id="IPR005823">
    <property type="entry name" value="Ribosomal_uL13_bac-type"/>
</dbReference>
<evidence type="ECO:0000313" key="5">
    <source>
        <dbReference type="EMBL" id="OGI83545.1"/>
    </source>
</evidence>
<sequence>MAHYTIDATNKKIGRLATEVADLLRGKNLPDYTPYLKPNHTVAIINASKLDIDDSKLEHIYITYSGYPGGLKKETRGHMLERLGYTRILQHAVRGMLPDNRLRDDMLKHLSITD</sequence>
<accession>A0A1F6WPA3</accession>
<evidence type="ECO:0000256" key="3">
    <source>
        <dbReference type="ARBA" id="ARBA00023274"/>
    </source>
</evidence>
<comment type="subunit">
    <text evidence="4">Part of the 50S ribosomal subunit.</text>
</comment>
<proteinExistence type="inferred from homology"/>
<dbReference type="Proteomes" id="UP000179448">
    <property type="component" value="Unassembled WGS sequence"/>
</dbReference>
<protein>
    <recommendedName>
        <fullName evidence="4">Large ribosomal subunit protein uL13</fullName>
    </recommendedName>
</protein>
<dbReference type="PANTHER" id="PTHR11545:SF2">
    <property type="entry name" value="LARGE RIBOSOMAL SUBUNIT PROTEIN UL13M"/>
    <property type="match status" value="1"/>
</dbReference>
<dbReference type="PIRSF" id="PIRSF002181">
    <property type="entry name" value="Ribosomal_L13"/>
    <property type="match status" value="1"/>
</dbReference>
<dbReference type="NCBIfam" id="TIGR01066">
    <property type="entry name" value="rplM_bact"/>
    <property type="match status" value="1"/>
</dbReference>
<dbReference type="PANTHER" id="PTHR11545">
    <property type="entry name" value="RIBOSOMAL PROTEIN L13"/>
    <property type="match status" value="1"/>
</dbReference>
<dbReference type="CDD" id="cd00392">
    <property type="entry name" value="Ribosomal_L13"/>
    <property type="match status" value="1"/>
</dbReference>
<dbReference type="InterPro" id="IPR036899">
    <property type="entry name" value="Ribosomal_uL13_sf"/>
</dbReference>
<evidence type="ECO:0000313" key="6">
    <source>
        <dbReference type="Proteomes" id="UP000179448"/>
    </source>
</evidence>
<dbReference type="Pfam" id="PF00572">
    <property type="entry name" value="Ribosomal_L13"/>
    <property type="match status" value="1"/>
</dbReference>
<dbReference type="GO" id="GO:0006412">
    <property type="term" value="P:translation"/>
    <property type="evidence" value="ECO:0007669"/>
    <property type="project" value="UniProtKB-UniRule"/>
</dbReference>
<dbReference type="HAMAP" id="MF_01366">
    <property type="entry name" value="Ribosomal_uL13"/>
    <property type="match status" value="1"/>
</dbReference>
<dbReference type="InterPro" id="IPR005822">
    <property type="entry name" value="Ribosomal_uL13"/>
</dbReference>
<evidence type="ECO:0000256" key="4">
    <source>
        <dbReference type="HAMAP-Rule" id="MF_01366"/>
    </source>
</evidence>
<organism evidence="5 6">
    <name type="scientific">Candidatus Nomurabacteria bacterium RIFCSPLOWO2_01_FULL_36_10b</name>
    <dbReference type="NCBI Taxonomy" id="1801766"/>
    <lineage>
        <taxon>Bacteria</taxon>
        <taxon>Candidatus Nomuraibacteriota</taxon>
    </lineage>
</organism>
<dbReference type="EMBL" id="MFUQ01000015">
    <property type="protein sequence ID" value="OGI83545.1"/>
    <property type="molecule type" value="Genomic_DNA"/>
</dbReference>
<dbReference type="AlphaFoldDB" id="A0A1F6WPA3"/>
<dbReference type="GO" id="GO:0003729">
    <property type="term" value="F:mRNA binding"/>
    <property type="evidence" value="ECO:0007669"/>
    <property type="project" value="TreeGrafter"/>
</dbReference>
<name>A0A1F6WPA3_9BACT</name>
<keyword evidence="3 4" id="KW-0687">Ribonucleoprotein</keyword>
<dbReference type="Gene3D" id="3.90.1180.10">
    <property type="entry name" value="Ribosomal protein L13"/>
    <property type="match status" value="1"/>
</dbReference>
<dbReference type="GO" id="GO:0017148">
    <property type="term" value="P:negative regulation of translation"/>
    <property type="evidence" value="ECO:0007669"/>
    <property type="project" value="TreeGrafter"/>
</dbReference>
<gene>
    <name evidence="4" type="primary">rplM</name>
    <name evidence="5" type="ORF">A2997_00385</name>
</gene>
<comment type="similarity">
    <text evidence="1 4">Belongs to the universal ribosomal protein uL13 family.</text>
</comment>
<dbReference type="GO" id="GO:0005840">
    <property type="term" value="C:ribosome"/>
    <property type="evidence" value="ECO:0007669"/>
    <property type="project" value="UniProtKB-KW"/>
</dbReference>
<dbReference type="SUPFAM" id="SSF52161">
    <property type="entry name" value="Ribosomal protein L13"/>
    <property type="match status" value="1"/>
</dbReference>
<evidence type="ECO:0000256" key="2">
    <source>
        <dbReference type="ARBA" id="ARBA00022980"/>
    </source>
</evidence>
<reference evidence="5 6" key="1">
    <citation type="journal article" date="2016" name="Nat. Commun.">
        <title>Thousands of microbial genomes shed light on interconnected biogeochemical processes in an aquifer system.</title>
        <authorList>
            <person name="Anantharaman K."/>
            <person name="Brown C.T."/>
            <person name="Hug L.A."/>
            <person name="Sharon I."/>
            <person name="Castelle C.J."/>
            <person name="Probst A.J."/>
            <person name="Thomas B.C."/>
            <person name="Singh A."/>
            <person name="Wilkins M.J."/>
            <person name="Karaoz U."/>
            <person name="Brodie E.L."/>
            <person name="Williams K.H."/>
            <person name="Hubbard S.S."/>
            <person name="Banfield J.F."/>
        </authorList>
    </citation>
    <scope>NUCLEOTIDE SEQUENCE [LARGE SCALE GENOMIC DNA]</scope>
</reference>
<comment type="caution">
    <text evidence="5">The sequence shown here is derived from an EMBL/GenBank/DDBJ whole genome shotgun (WGS) entry which is preliminary data.</text>
</comment>